<comment type="subunit">
    <text evidence="3">Heterooctamer of two A chains, two B chains, two C chains and two D chains.</text>
</comment>
<dbReference type="InterPro" id="IPR050968">
    <property type="entry name" value="Cytochrome_c_oxidase_bac_sub4"/>
</dbReference>
<feature type="transmembrane region" description="Helical" evidence="17">
    <location>
        <begin position="93"/>
        <end position="115"/>
    </location>
</feature>
<dbReference type="Pfam" id="PF03626">
    <property type="entry name" value="COX4_pro"/>
    <property type="match status" value="1"/>
</dbReference>
<name>A0A381CB98_9ENTR</name>
<dbReference type="InterPro" id="IPR014210">
    <property type="entry name" value="Cyt_o_ubiqinol_oxidase_su4"/>
</dbReference>
<evidence type="ECO:0000256" key="11">
    <source>
        <dbReference type="ARBA" id="ARBA00023136"/>
    </source>
</evidence>
<evidence type="ECO:0000256" key="4">
    <source>
        <dbReference type="ARBA" id="ARBA00014689"/>
    </source>
</evidence>
<reference evidence="18 19" key="1">
    <citation type="submission" date="2018-06" db="EMBL/GenBank/DDBJ databases">
        <authorList>
            <consortium name="Pathogen Informatics"/>
            <person name="Doyle S."/>
        </authorList>
    </citation>
    <scope>NUCLEOTIDE SEQUENCE [LARGE SCALE GENOMIC DNA]</scope>
    <source>
        <strain evidence="18 19">NCTC12119</strain>
    </source>
</reference>
<comment type="similarity">
    <text evidence="2">Belongs to the cytochrome c oxidase bacterial subunit 4 family.</text>
</comment>
<evidence type="ECO:0000256" key="12">
    <source>
        <dbReference type="ARBA" id="ARBA00025694"/>
    </source>
</evidence>
<feature type="transmembrane region" description="Helical" evidence="17">
    <location>
        <begin position="33"/>
        <end position="52"/>
    </location>
</feature>
<keyword evidence="8" id="KW-0249">Electron transport</keyword>
<dbReference type="GO" id="GO:0019646">
    <property type="term" value="P:aerobic electron transport chain"/>
    <property type="evidence" value="ECO:0007669"/>
    <property type="project" value="TreeGrafter"/>
</dbReference>
<evidence type="ECO:0000256" key="14">
    <source>
        <dbReference type="ARBA" id="ARBA00030211"/>
    </source>
</evidence>
<evidence type="ECO:0000256" key="2">
    <source>
        <dbReference type="ARBA" id="ARBA00008079"/>
    </source>
</evidence>
<evidence type="ECO:0000256" key="16">
    <source>
        <dbReference type="ARBA" id="ARBA00032185"/>
    </source>
</evidence>
<gene>
    <name evidence="18" type="primary">cyoD</name>
    <name evidence="18" type="ORF">NCTC12119_03632</name>
</gene>
<dbReference type="GO" id="GO:0015990">
    <property type="term" value="P:electron transport coupled proton transport"/>
    <property type="evidence" value="ECO:0007669"/>
    <property type="project" value="InterPro"/>
</dbReference>
<sequence length="124" mass="13547">MDLRILGCLSDGGDVMSHSNEHAGAHHGSVKTYMTGFILSIILTAIPFWMVMTGTASHAVILGVVLGSAVVQILVHLVCFLHMNTSSEERWNLVAFAFTALIIAILVVGSIWIMWNLNQNMMVH</sequence>
<feature type="transmembrane region" description="Helical" evidence="17">
    <location>
        <begin position="58"/>
        <end position="81"/>
    </location>
</feature>
<accession>A0A381CB98</accession>
<dbReference type="NCBIfam" id="TIGR02847">
    <property type="entry name" value="CyoD"/>
    <property type="match status" value="1"/>
</dbReference>
<evidence type="ECO:0000256" key="1">
    <source>
        <dbReference type="ARBA" id="ARBA00004651"/>
    </source>
</evidence>
<dbReference type="InterPro" id="IPR005171">
    <property type="entry name" value="Cyt_c_oxidase_su4_prok"/>
</dbReference>
<dbReference type="PANTHER" id="PTHR36835:SF1">
    <property type="entry name" value="CYTOCHROME BO(3) UBIQUINOL OXIDASE SUBUNIT 4"/>
    <property type="match status" value="1"/>
</dbReference>
<evidence type="ECO:0000256" key="8">
    <source>
        <dbReference type="ARBA" id="ARBA00022982"/>
    </source>
</evidence>
<dbReference type="GO" id="GO:0005886">
    <property type="term" value="C:plasma membrane"/>
    <property type="evidence" value="ECO:0007669"/>
    <property type="project" value="UniProtKB-SubCell"/>
</dbReference>
<evidence type="ECO:0000256" key="13">
    <source>
        <dbReference type="ARBA" id="ARBA00030071"/>
    </source>
</evidence>
<evidence type="ECO:0000313" key="18">
    <source>
        <dbReference type="EMBL" id="SUW65101.1"/>
    </source>
</evidence>
<evidence type="ECO:0000256" key="10">
    <source>
        <dbReference type="ARBA" id="ARBA00023002"/>
    </source>
</evidence>
<keyword evidence="11 17" id="KW-0472">Membrane</keyword>
<dbReference type="GO" id="GO:0009319">
    <property type="term" value="C:cytochrome o ubiquinol oxidase complex"/>
    <property type="evidence" value="ECO:0007669"/>
    <property type="project" value="TreeGrafter"/>
</dbReference>
<keyword evidence="10" id="KW-0560">Oxidoreductase</keyword>
<comment type="function">
    <text evidence="12">Cytochrome bo(3) ubiquinol terminal oxidase is the component of the aerobic respiratory chain of E.coli that predominates when cells are grown at high aeration. Has proton pump activity across the membrane in addition to electron transfer, pumping 2 protons/electron.</text>
</comment>
<keyword evidence="9 17" id="KW-1133">Transmembrane helix</keyword>
<proteinExistence type="inferred from homology"/>
<dbReference type="Proteomes" id="UP000255528">
    <property type="component" value="Unassembled WGS sequence"/>
</dbReference>
<keyword evidence="6" id="KW-1003">Cell membrane</keyword>
<evidence type="ECO:0000256" key="7">
    <source>
        <dbReference type="ARBA" id="ARBA00022692"/>
    </source>
</evidence>
<dbReference type="EMBL" id="UIGI01000001">
    <property type="protein sequence ID" value="SUW65101.1"/>
    <property type="molecule type" value="Genomic_DNA"/>
</dbReference>
<evidence type="ECO:0000256" key="17">
    <source>
        <dbReference type="SAM" id="Phobius"/>
    </source>
</evidence>
<dbReference type="GO" id="GO:0015078">
    <property type="term" value="F:proton transmembrane transporter activity"/>
    <property type="evidence" value="ECO:0007669"/>
    <property type="project" value="TreeGrafter"/>
</dbReference>
<evidence type="ECO:0000256" key="3">
    <source>
        <dbReference type="ARBA" id="ARBA00011700"/>
    </source>
</evidence>
<keyword evidence="5" id="KW-0813">Transport</keyword>
<evidence type="ECO:0000256" key="6">
    <source>
        <dbReference type="ARBA" id="ARBA00022475"/>
    </source>
</evidence>
<dbReference type="AlphaFoldDB" id="A0A381CB98"/>
<evidence type="ECO:0000256" key="9">
    <source>
        <dbReference type="ARBA" id="ARBA00022989"/>
    </source>
</evidence>
<protein>
    <recommendedName>
        <fullName evidence="4">Cytochrome bo(3) ubiquinol oxidase subunit 4</fullName>
    </recommendedName>
    <alternativeName>
        <fullName evidence="16">Cytochrome o ubiquinol oxidase subunit 4</fullName>
    </alternativeName>
    <alternativeName>
        <fullName evidence="13">Oxidase bo(3) subunit 4</fullName>
    </alternativeName>
    <alternativeName>
        <fullName evidence="14">Ubiquinol oxidase polypeptide IV</fullName>
    </alternativeName>
    <alternativeName>
        <fullName evidence="15">Ubiquinol oxidase subunit 4</fullName>
    </alternativeName>
</protein>
<keyword evidence="7 17" id="KW-0812">Transmembrane</keyword>
<dbReference type="GO" id="GO:0009486">
    <property type="term" value="F:cytochrome bo3 ubiquinol oxidase activity"/>
    <property type="evidence" value="ECO:0007669"/>
    <property type="project" value="InterPro"/>
</dbReference>
<evidence type="ECO:0000256" key="15">
    <source>
        <dbReference type="ARBA" id="ARBA00031887"/>
    </source>
</evidence>
<comment type="subcellular location">
    <subcellularLocation>
        <location evidence="1">Cell membrane</location>
        <topology evidence="1">Multi-pass membrane protein</topology>
    </subcellularLocation>
</comment>
<organism evidence="18 19">
    <name type="scientific">Buttiauxella agrestis</name>
    <dbReference type="NCBI Taxonomy" id="82977"/>
    <lineage>
        <taxon>Bacteria</taxon>
        <taxon>Pseudomonadati</taxon>
        <taxon>Pseudomonadota</taxon>
        <taxon>Gammaproteobacteria</taxon>
        <taxon>Enterobacterales</taxon>
        <taxon>Enterobacteriaceae</taxon>
        <taxon>Buttiauxella</taxon>
    </lineage>
</organism>
<dbReference type="NCBIfam" id="NF007878">
    <property type="entry name" value="PRK10582.1"/>
    <property type="match status" value="1"/>
</dbReference>
<dbReference type="PANTHER" id="PTHR36835">
    <property type="entry name" value="CYTOCHROME BO(3) UBIQUINOL OXIDASE SUBUNIT 4"/>
    <property type="match status" value="1"/>
</dbReference>
<evidence type="ECO:0000313" key="19">
    <source>
        <dbReference type="Proteomes" id="UP000255528"/>
    </source>
</evidence>
<evidence type="ECO:0000256" key="5">
    <source>
        <dbReference type="ARBA" id="ARBA00022448"/>
    </source>
</evidence>